<feature type="domain" description="Replitron HUH endonuclease" evidence="2">
    <location>
        <begin position="1"/>
        <end position="34"/>
    </location>
</feature>
<dbReference type="Proteomes" id="UP000650467">
    <property type="component" value="Unassembled WGS sequence"/>
</dbReference>
<evidence type="ECO:0000256" key="1">
    <source>
        <dbReference type="SAM" id="MobiDB-lite"/>
    </source>
</evidence>
<evidence type="ECO:0000259" key="2">
    <source>
        <dbReference type="Pfam" id="PF21859"/>
    </source>
</evidence>
<dbReference type="Pfam" id="PF21859">
    <property type="entry name" value="Replitron_HUH"/>
    <property type="match status" value="1"/>
</dbReference>
<organism evidence="3 4">
    <name type="scientific">Chlamydomonas incerta</name>
    <dbReference type="NCBI Taxonomy" id="51695"/>
    <lineage>
        <taxon>Eukaryota</taxon>
        <taxon>Viridiplantae</taxon>
        <taxon>Chlorophyta</taxon>
        <taxon>core chlorophytes</taxon>
        <taxon>Chlorophyceae</taxon>
        <taxon>CS clade</taxon>
        <taxon>Chlamydomonadales</taxon>
        <taxon>Chlamydomonadaceae</taxon>
        <taxon>Chlamydomonas</taxon>
    </lineage>
</organism>
<reference evidence="3" key="1">
    <citation type="journal article" date="2020" name="bioRxiv">
        <title>Comparative genomics of Chlamydomonas.</title>
        <authorList>
            <person name="Craig R.J."/>
            <person name="Hasan A.R."/>
            <person name="Ness R.W."/>
            <person name="Keightley P.D."/>
        </authorList>
    </citation>
    <scope>NUCLEOTIDE SEQUENCE</scope>
    <source>
        <strain evidence="3">SAG 7.73</strain>
    </source>
</reference>
<name>A0A835VU43_CHLIN</name>
<feature type="compositionally biased region" description="Basic and acidic residues" evidence="1">
    <location>
        <begin position="439"/>
        <end position="449"/>
    </location>
</feature>
<dbReference type="OrthoDB" id="1990019at2759"/>
<accession>A0A835VU43</accession>
<evidence type="ECO:0000313" key="3">
    <source>
        <dbReference type="EMBL" id="KAG2425923.1"/>
    </source>
</evidence>
<feature type="region of interest" description="Disordered" evidence="1">
    <location>
        <begin position="438"/>
        <end position="457"/>
    </location>
</feature>
<sequence>MLGYVCKDAGEAHFRLVVSGVTSADLLEGMHLYQIYGESSLKKRKELGHTNWMERAFHWVISRFGGFEDVRFSVAATLTAMVRSGRYYPSAAWSLCRWGGAATIDRKKAEKIWRMVAAPAETQQEDITTVFFSKPDYNDRYFDDSAGWEDDPQDLCLLAQERNPLQRLMPYLPEDAIDANEMMAARVQDGNGRLQNSLFGDLGVTQAELDEAIAAQEDLPGAAAAPLSPARDVEYIPPRLMAADGRLPDGFSAVSVCPMCDSPMCTPLKAIPASMAVFRAGTCYTCIGKASRATITYNSRLSYLVRCKVCREPIKCFPREVKSVIDAECMCKACRAVVVGIRERKSAEQGGAAGPSGSGGVAAANCCTPSKKRVLEFERGNVRLPGSAAGPAPKRAAAMPSIVLVTSSDEEWDMAAADIAAKYDGKLDRELGEIAEAEADAKADAKDSEAAEAQGSE</sequence>
<proteinExistence type="predicted"/>
<comment type="caution">
    <text evidence="3">The sequence shown here is derived from an EMBL/GenBank/DDBJ whole genome shotgun (WGS) entry which is preliminary data.</text>
</comment>
<dbReference type="AlphaFoldDB" id="A0A835VU43"/>
<dbReference type="EMBL" id="JAEHOC010000051">
    <property type="protein sequence ID" value="KAG2425923.1"/>
    <property type="molecule type" value="Genomic_DNA"/>
</dbReference>
<keyword evidence="4" id="KW-1185">Reference proteome</keyword>
<evidence type="ECO:0000313" key="4">
    <source>
        <dbReference type="Proteomes" id="UP000650467"/>
    </source>
</evidence>
<protein>
    <recommendedName>
        <fullName evidence="2">Replitron HUH endonuclease domain-containing protein</fullName>
    </recommendedName>
</protein>
<gene>
    <name evidence="3" type="ORF">HXX76_013297</name>
</gene>
<dbReference type="InterPro" id="IPR054424">
    <property type="entry name" value="Replitron_HUH"/>
</dbReference>